<protein>
    <submittedName>
        <fullName evidence="1">Uncharacterized protein</fullName>
    </submittedName>
</protein>
<reference evidence="1 2" key="1">
    <citation type="submission" date="2017-04" db="EMBL/GenBank/DDBJ databases">
        <authorList>
            <person name="Afonso C.L."/>
            <person name="Miller P.J."/>
            <person name="Scott M.A."/>
            <person name="Spackman E."/>
            <person name="Goraichik I."/>
            <person name="Dimitrov K.M."/>
            <person name="Suarez D.L."/>
            <person name="Swayne D.E."/>
        </authorList>
    </citation>
    <scope>NUCLEOTIDE SEQUENCE [LARGE SCALE GENOMIC DNA]</scope>
    <source>
        <strain evidence="1 2">ToBE</strain>
    </source>
</reference>
<dbReference type="EMBL" id="LT838272">
    <property type="protein sequence ID" value="SMB98674.1"/>
    <property type="molecule type" value="Genomic_DNA"/>
</dbReference>
<dbReference type="AlphaFoldDB" id="A0A1W1W0N4"/>
<keyword evidence="2" id="KW-1185">Reference proteome</keyword>
<dbReference type="Proteomes" id="UP000192569">
    <property type="component" value="Chromosome I"/>
</dbReference>
<accession>A0A1W1W0N4</accession>
<gene>
    <name evidence="1" type="ORF">SAMN00808754_2482</name>
</gene>
<dbReference type="RefSeq" id="WP_084666061.1">
    <property type="nucleotide sequence ID" value="NZ_LT838272.1"/>
</dbReference>
<organism evidence="1 2">
    <name type="scientific">Thermanaeromonas toyohensis ToBE</name>
    <dbReference type="NCBI Taxonomy" id="698762"/>
    <lineage>
        <taxon>Bacteria</taxon>
        <taxon>Bacillati</taxon>
        <taxon>Bacillota</taxon>
        <taxon>Clostridia</taxon>
        <taxon>Neomoorellales</taxon>
        <taxon>Neomoorellaceae</taxon>
        <taxon>Thermanaeromonas</taxon>
    </lineage>
</organism>
<evidence type="ECO:0000313" key="2">
    <source>
        <dbReference type="Proteomes" id="UP000192569"/>
    </source>
</evidence>
<dbReference type="OrthoDB" id="1721873at2"/>
<proteinExistence type="predicted"/>
<evidence type="ECO:0000313" key="1">
    <source>
        <dbReference type="EMBL" id="SMB98674.1"/>
    </source>
</evidence>
<name>A0A1W1W0N4_9FIRM</name>
<sequence>MPDTLRIAWSSTHQEFLITDSYYFSILAKESQKQGLIIEEVSEFPSLFLYDVIVFNYPEQPFSEEEISQIKRAVIEGHKRVIFAAHFQNKDNVAYICSQVAQHFGMRASPGEVMDRENCLIDDPYIIVTSNVLTYNQGVQKVVFPYTAPIEIYGPARIVLKGMATTYTKEGQASPILMAERVLAGGGSFLLSGSCVFWDNFSIGQLDNLKFILNLLKGPF</sequence>
<dbReference type="STRING" id="698762.SAMN00808754_2482"/>